<protein>
    <submittedName>
        <fullName evidence="1">Uncharacterized protein</fullName>
    </submittedName>
</protein>
<keyword evidence="2" id="KW-1185">Reference proteome</keyword>
<organism evidence="1 2">
    <name type="scientific">Leucobacter exalbidus</name>
    <dbReference type="NCBI Taxonomy" id="662960"/>
    <lineage>
        <taxon>Bacteria</taxon>
        <taxon>Bacillati</taxon>
        <taxon>Actinomycetota</taxon>
        <taxon>Actinomycetes</taxon>
        <taxon>Micrococcales</taxon>
        <taxon>Microbacteriaceae</taxon>
        <taxon>Leucobacter</taxon>
    </lineage>
</organism>
<name>A0A940T405_9MICO</name>
<accession>A0A940T405</accession>
<gene>
    <name evidence="1" type="ORF">JOF28_001590</name>
</gene>
<comment type="caution">
    <text evidence="1">The sequence shown here is derived from an EMBL/GenBank/DDBJ whole genome shotgun (WGS) entry which is preliminary data.</text>
</comment>
<dbReference type="AlphaFoldDB" id="A0A940T405"/>
<sequence length="194" mass="21357">MSCDEVAASVIQRERVGDTAGVINSEIQWLSENCGDEYDIAIDYLSTASMAKGQFGPETCDFLLERNIHPESVRLLRAEELCTDSSSDNPWTDTSPQTQWPNDGLSWDQAVNHVGTTQRVCGPLMSMRTSNDDVFLNIGLDYPDPQRFAIVVWDIGGVEPESPGLTICANGPITSYNGVAQIELRDLGLVEVWD</sequence>
<proteinExistence type="predicted"/>
<dbReference type="Proteomes" id="UP000675163">
    <property type="component" value="Unassembled WGS sequence"/>
</dbReference>
<reference evidence="1" key="1">
    <citation type="submission" date="2021-02" db="EMBL/GenBank/DDBJ databases">
        <title>Sequencing the genomes of 1000 actinobacteria strains.</title>
        <authorList>
            <person name="Klenk H.-P."/>
        </authorList>
    </citation>
    <scope>NUCLEOTIDE SEQUENCE</scope>
    <source>
        <strain evidence="1">DSM 22850</strain>
    </source>
</reference>
<evidence type="ECO:0000313" key="1">
    <source>
        <dbReference type="EMBL" id="MBP1326358.1"/>
    </source>
</evidence>
<dbReference type="EMBL" id="JAFIDA010000001">
    <property type="protein sequence ID" value="MBP1326358.1"/>
    <property type="molecule type" value="Genomic_DNA"/>
</dbReference>
<evidence type="ECO:0000313" key="2">
    <source>
        <dbReference type="Proteomes" id="UP000675163"/>
    </source>
</evidence>